<feature type="domain" description="Reverse transcriptase Ty1/copia-type" evidence="1">
    <location>
        <begin position="131"/>
        <end position="372"/>
    </location>
</feature>
<dbReference type="AlphaFoldDB" id="A0AAW2R062"/>
<protein>
    <submittedName>
        <fullName evidence="2">Retrovirus-related Pol polyprotein from transposon RE1</fullName>
    </submittedName>
</protein>
<proteinExistence type="predicted"/>
<dbReference type="InterPro" id="IPR013103">
    <property type="entry name" value="RVT_2"/>
</dbReference>
<reference evidence="2" key="2">
    <citation type="journal article" date="2024" name="Plant">
        <title>Genomic evolution and insights into agronomic trait innovations of Sesamum species.</title>
        <authorList>
            <person name="Miao H."/>
            <person name="Wang L."/>
            <person name="Qu L."/>
            <person name="Liu H."/>
            <person name="Sun Y."/>
            <person name="Le M."/>
            <person name="Wang Q."/>
            <person name="Wei S."/>
            <person name="Zheng Y."/>
            <person name="Lin W."/>
            <person name="Duan Y."/>
            <person name="Cao H."/>
            <person name="Xiong S."/>
            <person name="Wang X."/>
            <person name="Wei L."/>
            <person name="Li C."/>
            <person name="Ma Q."/>
            <person name="Ju M."/>
            <person name="Zhao R."/>
            <person name="Li G."/>
            <person name="Mu C."/>
            <person name="Tian Q."/>
            <person name="Mei H."/>
            <person name="Zhang T."/>
            <person name="Gao T."/>
            <person name="Zhang H."/>
        </authorList>
    </citation>
    <scope>NUCLEOTIDE SEQUENCE</scope>
    <source>
        <strain evidence="2">G02</strain>
    </source>
</reference>
<evidence type="ECO:0000313" key="2">
    <source>
        <dbReference type="EMBL" id="KAL0373560.1"/>
    </source>
</evidence>
<dbReference type="PANTHER" id="PTHR11439:SF465">
    <property type="entry name" value="REVERSE TRANSCRIPTASE TY1_COPIA-TYPE DOMAIN-CONTAINING PROTEIN"/>
    <property type="match status" value="1"/>
</dbReference>
<dbReference type="PANTHER" id="PTHR11439">
    <property type="entry name" value="GAG-POL-RELATED RETROTRANSPOSON"/>
    <property type="match status" value="1"/>
</dbReference>
<dbReference type="Pfam" id="PF07727">
    <property type="entry name" value="RVT_2"/>
    <property type="match status" value="1"/>
</dbReference>
<organism evidence="2">
    <name type="scientific">Sesamum radiatum</name>
    <name type="common">Black benniseed</name>
    <dbReference type="NCBI Taxonomy" id="300843"/>
    <lineage>
        <taxon>Eukaryota</taxon>
        <taxon>Viridiplantae</taxon>
        <taxon>Streptophyta</taxon>
        <taxon>Embryophyta</taxon>
        <taxon>Tracheophyta</taxon>
        <taxon>Spermatophyta</taxon>
        <taxon>Magnoliopsida</taxon>
        <taxon>eudicotyledons</taxon>
        <taxon>Gunneridae</taxon>
        <taxon>Pentapetalae</taxon>
        <taxon>asterids</taxon>
        <taxon>lamiids</taxon>
        <taxon>Lamiales</taxon>
        <taxon>Pedaliaceae</taxon>
        <taxon>Sesamum</taxon>
    </lineage>
</organism>
<dbReference type="InterPro" id="IPR043502">
    <property type="entry name" value="DNA/RNA_pol_sf"/>
</dbReference>
<accession>A0AAW2R062</accession>
<evidence type="ECO:0000259" key="1">
    <source>
        <dbReference type="Pfam" id="PF07727"/>
    </source>
</evidence>
<comment type="caution">
    <text evidence="2">The sequence shown here is derived from an EMBL/GenBank/DDBJ whole genome shotgun (WGS) entry which is preliminary data.</text>
</comment>
<name>A0AAW2R062_SESRA</name>
<gene>
    <name evidence="2" type="ORF">Sradi_3271700</name>
</gene>
<dbReference type="SUPFAM" id="SSF56672">
    <property type="entry name" value="DNA/RNA polymerases"/>
    <property type="match status" value="1"/>
</dbReference>
<sequence length="427" mass="49020">MDLPLVPIPTPITENDFTLHLLFHIILSLLTYLSVRPLCPTLLIMFLLHLCLPFILLDHTERLPSLLGYKIVCNHSTHSSNTCFPRSFALAHTLLLANVAAVQEPRSFSQANQHDEWRKAMQLELHELELNQTWDLTTLPKGKKAIGSRWIYKLKLLLDGKIDRYKARLVTKGYTQIEGIDYFDSFSPIAKTVTVRLFLAITSSHSWPISQLDVNNAFLHGHLNEEVYMHPPEGYLQAQSGQVCCLKRSLYGLKQASRQWNKEFSSKLKAYSFRQSQHAYCLFHRQTSTSFRALLVYVDDVLITGTSLDCIQDVKAYLDNLFTIKDLGFARYFLGLELARSSHCTYVMQCKYLRDILVDCKMHDAHSVPTPLSLGIRFDSTTGALLPSPDRYRRLIGHMLYLGFSRSNISFAVQQFKQFLQHPQEPH</sequence>
<dbReference type="EMBL" id="JACGWJ010000014">
    <property type="protein sequence ID" value="KAL0373560.1"/>
    <property type="molecule type" value="Genomic_DNA"/>
</dbReference>
<reference evidence="2" key="1">
    <citation type="submission" date="2020-06" db="EMBL/GenBank/DDBJ databases">
        <authorList>
            <person name="Li T."/>
            <person name="Hu X."/>
            <person name="Zhang T."/>
            <person name="Song X."/>
            <person name="Zhang H."/>
            <person name="Dai N."/>
            <person name="Sheng W."/>
            <person name="Hou X."/>
            <person name="Wei L."/>
        </authorList>
    </citation>
    <scope>NUCLEOTIDE SEQUENCE</scope>
    <source>
        <strain evidence="2">G02</strain>
        <tissue evidence="2">Leaf</tissue>
    </source>
</reference>